<organism evidence="1 2">
    <name type="scientific">Ichthyophthirius multifiliis</name>
    <name type="common">White spot disease agent</name>
    <name type="synonym">Ich</name>
    <dbReference type="NCBI Taxonomy" id="5932"/>
    <lineage>
        <taxon>Eukaryota</taxon>
        <taxon>Sar</taxon>
        <taxon>Alveolata</taxon>
        <taxon>Ciliophora</taxon>
        <taxon>Intramacronucleata</taxon>
        <taxon>Oligohymenophorea</taxon>
        <taxon>Hymenostomatida</taxon>
        <taxon>Ophryoglenina</taxon>
        <taxon>Ichthyophthirius</taxon>
    </lineage>
</organism>
<evidence type="ECO:0000313" key="1">
    <source>
        <dbReference type="EMBL" id="EGR29522.1"/>
    </source>
</evidence>
<dbReference type="RefSeq" id="XP_004030758.1">
    <property type="nucleotide sequence ID" value="XM_004030710.1"/>
</dbReference>
<accession>G0QZ36</accession>
<evidence type="ECO:0000313" key="2">
    <source>
        <dbReference type="Proteomes" id="UP000008983"/>
    </source>
</evidence>
<dbReference type="EMBL" id="GL984136">
    <property type="protein sequence ID" value="EGR29522.1"/>
    <property type="molecule type" value="Genomic_DNA"/>
</dbReference>
<sequence>MLINGYDSIDDLEDQVLNLMLQSDQFEKQIKDHLEYYQSSNVSTIVSNFNTSFAKIQQFSENTPNFFGYKKEHFQNISSLNELIPDYISIWHDKFILRLIETGKTKIMRKYRNIVAKCNGIFIILLLF</sequence>
<dbReference type="GeneID" id="14905634"/>
<dbReference type="STRING" id="857967.G0QZ36"/>
<proteinExistence type="predicted"/>
<keyword evidence="2" id="KW-1185">Reference proteome</keyword>
<reference evidence="1 2" key="1">
    <citation type="submission" date="2011-07" db="EMBL/GenBank/DDBJ databases">
        <authorList>
            <person name="Coyne R."/>
            <person name="Brami D."/>
            <person name="Johnson J."/>
            <person name="Hostetler J."/>
            <person name="Hannick L."/>
            <person name="Clark T."/>
            <person name="Cassidy-Hanley D."/>
            <person name="Inman J."/>
        </authorList>
    </citation>
    <scope>NUCLEOTIDE SEQUENCE [LARGE SCALE GENOMIC DNA]</scope>
    <source>
        <strain evidence="1 2">G5</strain>
    </source>
</reference>
<protein>
    <submittedName>
        <fullName evidence="1">Uncharacterized protein</fullName>
    </submittedName>
</protein>
<gene>
    <name evidence="1" type="ORF">IMG5_154100</name>
</gene>
<name>G0QZ36_ICHMU</name>
<dbReference type="OrthoDB" id="299008at2759"/>
<dbReference type="Proteomes" id="UP000008983">
    <property type="component" value="Unassembled WGS sequence"/>
</dbReference>
<dbReference type="AlphaFoldDB" id="G0QZ36"/>
<dbReference type="InParanoid" id="G0QZ36"/>
<dbReference type="InterPro" id="IPR052994">
    <property type="entry name" value="Tiny_macrocysts_regulators"/>
</dbReference>
<dbReference type="PANTHER" id="PTHR31600:SF2">
    <property type="entry name" value="GAMETE ENRICHED GENE 10 PROTEIN-RELATED"/>
    <property type="match status" value="1"/>
</dbReference>
<dbReference type="PANTHER" id="PTHR31600">
    <property type="entry name" value="TINY MACROCYSTS PROTEIN B-RELATED"/>
    <property type="match status" value="1"/>
</dbReference>